<dbReference type="EMBL" id="BAFH01000004">
    <property type="protein sequence ID" value="GAB63324.1"/>
    <property type="molecule type" value="Genomic_DNA"/>
</dbReference>
<dbReference type="Proteomes" id="UP000002985">
    <property type="component" value="Unassembled WGS sequence"/>
</dbReference>
<dbReference type="PANTHER" id="PTHR46193:SF18">
    <property type="entry name" value="HEXITOL PHOSPHATASE B"/>
    <property type="match status" value="1"/>
</dbReference>
<keyword evidence="3" id="KW-0479">Metal-binding</keyword>
<dbReference type="SFLD" id="SFLDS00003">
    <property type="entry name" value="Haloacid_Dehalogenase"/>
    <property type="match status" value="1"/>
</dbReference>
<evidence type="ECO:0000256" key="5">
    <source>
        <dbReference type="ARBA" id="ARBA00023277"/>
    </source>
</evidence>
<dbReference type="GO" id="GO:0046872">
    <property type="term" value="F:metal ion binding"/>
    <property type="evidence" value="ECO:0007669"/>
    <property type="project" value="UniProtKB-KW"/>
</dbReference>
<dbReference type="Pfam" id="PF13419">
    <property type="entry name" value="HAD_2"/>
    <property type="match status" value="1"/>
</dbReference>
<dbReference type="STRING" id="247490.KSU1_D0015"/>
<protein>
    <submittedName>
        <fullName evidence="6">Beta-phosphoglucomutase</fullName>
    </submittedName>
</protein>
<dbReference type="InterPro" id="IPR006439">
    <property type="entry name" value="HAD-SF_hydro_IA"/>
</dbReference>
<dbReference type="OrthoDB" id="9797743at2"/>
<comment type="similarity">
    <text evidence="2">Belongs to the HAD-like hydrolase superfamily. CbbY/CbbZ/Gph/YieH family.</text>
</comment>
<dbReference type="GO" id="GO:0003824">
    <property type="term" value="F:catalytic activity"/>
    <property type="evidence" value="ECO:0007669"/>
    <property type="project" value="UniProtKB-ARBA"/>
</dbReference>
<evidence type="ECO:0000256" key="2">
    <source>
        <dbReference type="ARBA" id="ARBA00006171"/>
    </source>
</evidence>
<reference evidence="6 7" key="1">
    <citation type="journal article" date="2012" name="FEBS Lett.">
        <title>Anammox organism KSU-1 expresses a NirK-type copper-containing nitrite reductase instead of a NirS-type with cytochrome cd1.</title>
        <authorList>
            <person name="Hira D."/>
            <person name="Toh H."/>
            <person name="Migita C.T."/>
            <person name="Okubo H."/>
            <person name="Nishiyama T."/>
            <person name="Hattori M."/>
            <person name="Furukawa K."/>
            <person name="Fujii T."/>
        </authorList>
    </citation>
    <scope>NUCLEOTIDE SEQUENCE [LARGE SCALE GENOMIC DNA]</scope>
</reference>
<keyword evidence="4" id="KW-0460">Magnesium</keyword>
<accession>I3INM9</accession>
<dbReference type="PANTHER" id="PTHR46193">
    <property type="entry name" value="6-PHOSPHOGLUCONATE PHOSPHATASE"/>
    <property type="match status" value="1"/>
</dbReference>
<comment type="cofactor">
    <cofactor evidence="1">
        <name>Mg(2+)</name>
        <dbReference type="ChEBI" id="CHEBI:18420"/>
    </cofactor>
</comment>
<organism evidence="6 7">
    <name type="scientific">Candidatus Jettenia caeni</name>
    <dbReference type="NCBI Taxonomy" id="247490"/>
    <lineage>
        <taxon>Bacteria</taxon>
        <taxon>Pseudomonadati</taxon>
        <taxon>Planctomycetota</taxon>
        <taxon>Candidatus Brocadiia</taxon>
        <taxon>Candidatus Brocadiales</taxon>
        <taxon>Candidatus Brocadiaceae</taxon>
        <taxon>Candidatus Jettenia</taxon>
    </lineage>
</organism>
<proteinExistence type="inferred from homology"/>
<dbReference type="NCBIfam" id="TIGR01509">
    <property type="entry name" value="HAD-SF-IA-v3"/>
    <property type="match status" value="1"/>
</dbReference>
<comment type="caution">
    <text evidence="6">The sequence shown here is derived from an EMBL/GenBank/DDBJ whole genome shotgun (WGS) entry which is preliminary data.</text>
</comment>
<dbReference type="SUPFAM" id="SSF56784">
    <property type="entry name" value="HAD-like"/>
    <property type="match status" value="1"/>
</dbReference>
<evidence type="ECO:0000256" key="3">
    <source>
        <dbReference type="ARBA" id="ARBA00022723"/>
    </source>
</evidence>
<dbReference type="eggNOG" id="COG0637">
    <property type="taxonomic scope" value="Bacteria"/>
</dbReference>
<dbReference type="CDD" id="cd07505">
    <property type="entry name" value="HAD_BPGM-like"/>
    <property type="match status" value="1"/>
</dbReference>
<dbReference type="PRINTS" id="PR00413">
    <property type="entry name" value="HADHALOGNASE"/>
</dbReference>
<gene>
    <name evidence="6" type="ORF">KSU1_D0015</name>
</gene>
<evidence type="ECO:0000313" key="7">
    <source>
        <dbReference type="Proteomes" id="UP000002985"/>
    </source>
</evidence>
<dbReference type="InterPro" id="IPR036412">
    <property type="entry name" value="HAD-like_sf"/>
</dbReference>
<dbReference type="Gene3D" id="1.10.150.240">
    <property type="entry name" value="Putative phosphatase, domain 2"/>
    <property type="match status" value="1"/>
</dbReference>
<dbReference type="InterPro" id="IPR041492">
    <property type="entry name" value="HAD_2"/>
</dbReference>
<dbReference type="AlphaFoldDB" id="I3INM9"/>
<evidence type="ECO:0000313" key="6">
    <source>
        <dbReference type="EMBL" id="GAB63324.1"/>
    </source>
</evidence>
<keyword evidence="7" id="KW-1185">Reference proteome</keyword>
<dbReference type="InterPro" id="IPR023198">
    <property type="entry name" value="PGP-like_dom2"/>
</dbReference>
<name>I3INM9_9BACT</name>
<evidence type="ECO:0000256" key="1">
    <source>
        <dbReference type="ARBA" id="ARBA00001946"/>
    </source>
</evidence>
<dbReference type="SFLD" id="SFLDG01135">
    <property type="entry name" value="C1.5.6:_HAD__Beta-PGM__Phospha"/>
    <property type="match status" value="1"/>
</dbReference>
<dbReference type="InterPro" id="IPR023214">
    <property type="entry name" value="HAD_sf"/>
</dbReference>
<dbReference type="SFLD" id="SFLDG01129">
    <property type="entry name" value="C1.5:_HAD__Beta-PGM__Phosphata"/>
    <property type="match status" value="1"/>
</dbReference>
<dbReference type="InterPro" id="IPR051600">
    <property type="entry name" value="Beta-PGM-like"/>
</dbReference>
<dbReference type="Gene3D" id="3.40.50.1000">
    <property type="entry name" value="HAD superfamily/HAD-like"/>
    <property type="match status" value="1"/>
</dbReference>
<sequence>MQAILFDMDGVLVDSMPYHAEAWDMVLKTVGINIEKKLIYELEGANSRQVIDAIFRQFGRIPTDEEIQEITRKKLEIFERIAQVKPFDGIQEFLETVKSKYKLAVVSGSHRQTVKKTIDTFFPDTFEVVIDGEETKISKPSPEPYLIAVRKLHIPKDHCLVVENAPLGIRSAKSAGLRCIAITTYLGREYLKEADWIAENHREMIAYIQRGTANFSL</sequence>
<evidence type="ECO:0000256" key="4">
    <source>
        <dbReference type="ARBA" id="ARBA00022842"/>
    </source>
</evidence>
<keyword evidence="5" id="KW-0119">Carbohydrate metabolism</keyword>